<comment type="similarity">
    <text evidence="8">Belongs to the G-protein coupled receptor 1 family.</text>
</comment>
<evidence type="ECO:0000256" key="5">
    <source>
        <dbReference type="ARBA" id="ARBA00023136"/>
    </source>
</evidence>
<dbReference type="PROSITE" id="PS00237">
    <property type="entry name" value="G_PROTEIN_RECEP_F1_1"/>
    <property type="match status" value="1"/>
</dbReference>
<keyword evidence="4 8" id="KW-0297">G-protein coupled receptor</keyword>
<dbReference type="InterPro" id="IPR000276">
    <property type="entry name" value="GPCR_Rhodpsn"/>
</dbReference>
<gene>
    <name evidence="11" type="ORF">BRAFLDRAFT_85324</name>
</gene>
<reference evidence="11" key="1">
    <citation type="journal article" date="2008" name="Nature">
        <title>The amphioxus genome and the evolution of the chordate karyotype.</title>
        <authorList>
            <consortium name="US DOE Joint Genome Institute (JGI-PGF)"/>
            <person name="Putnam N.H."/>
            <person name="Butts T."/>
            <person name="Ferrier D.E.K."/>
            <person name="Furlong R.F."/>
            <person name="Hellsten U."/>
            <person name="Kawashima T."/>
            <person name="Robinson-Rechavi M."/>
            <person name="Shoguchi E."/>
            <person name="Terry A."/>
            <person name="Yu J.-K."/>
            <person name="Benito-Gutierrez E.L."/>
            <person name="Dubchak I."/>
            <person name="Garcia-Fernandez J."/>
            <person name="Gibson-Brown J.J."/>
            <person name="Grigoriev I.V."/>
            <person name="Horton A.C."/>
            <person name="de Jong P.J."/>
            <person name="Jurka J."/>
            <person name="Kapitonov V.V."/>
            <person name="Kohara Y."/>
            <person name="Kuroki Y."/>
            <person name="Lindquist E."/>
            <person name="Lucas S."/>
            <person name="Osoegawa K."/>
            <person name="Pennacchio L.A."/>
            <person name="Salamov A.A."/>
            <person name="Satou Y."/>
            <person name="Sauka-Spengler T."/>
            <person name="Schmutz J."/>
            <person name="Shin-I T."/>
            <person name="Toyoda A."/>
            <person name="Bronner-Fraser M."/>
            <person name="Fujiyama A."/>
            <person name="Holland L.Z."/>
            <person name="Holland P.W.H."/>
            <person name="Satoh N."/>
            <person name="Rokhsar D.S."/>
        </authorList>
    </citation>
    <scope>NUCLEOTIDE SEQUENCE [LARGE SCALE GENOMIC DNA]</scope>
    <source>
        <strain evidence="11">S238N-H82</strain>
        <tissue evidence="11">Testes</tissue>
    </source>
</reference>
<feature type="transmembrane region" description="Helical" evidence="9">
    <location>
        <begin position="105"/>
        <end position="123"/>
    </location>
</feature>
<evidence type="ECO:0000313" key="11">
    <source>
        <dbReference type="EMBL" id="EEN69792.1"/>
    </source>
</evidence>
<dbReference type="PANTHER" id="PTHR24243:SF233">
    <property type="entry name" value="THYROTROPIN-RELEASING HORMONE RECEPTOR"/>
    <property type="match status" value="1"/>
</dbReference>
<dbReference type="InterPro" id="IPR017452">
    <property type="entry name" value="GPCR_Rhodpsn_7TM"/>
</dbReference>
<keyword evidence="7 8" id="KW-0807">Transducer</keyword>
<organism evidence="11">
    <name type="scientific">Branchiostoma floridae</name>
    <name type="common">Florida lancelet</name>
    <name type="synonym">Amphioxus</name>
    <dbReference type="NCBI Taxonomy" id="7739"/>
    <lineage>
        <taxon>Eukaryota</taxon>
        <taxon>Metazoa</taxon>
        <taxon>Chordata</taxon>
        <taxon>Cephalochordata</taxon>
        <taxon>Leptocardii</taxon>
        <taxon>Amphioxiformes</taxon>
        <taxon>Branchiostomatidae</taxon>
        <taxon>Branchiostoma</taxon>
    </lineage>
</organism>
<dbReference type="SUPFAM" id="SSF81321">
    <property type="entry name" value="Family A G protein-coupled receptor-like"/>
    <property type="match status" value="1"/>
</dbReference>
<dbReference type="GO" id="GO:0016020">
    <property type="term" value="C:membrane"/>
    <property type="evidence" value="ECO:0007669"/>
    <property type="project" value="UniProtKB-SubCell"/>
</dbReference>
<keyword evidence="5 9" id="KW-0472">Membrane</keyword>
<feature type="transmembrane region" description="Helical" evidence="9">
    <location>
        <begin position="20"/>
        <end position="51"/>
    </location>
</feature>
<dbReference type="GO" id="GO:0004930">
    <property type="term" value="F:G protein-coupled receptor activity"/>
    <property type="evidence" value="ECO:0007669"/>
    <property type="project" value="UniProtKB-KW"/>
</dbReference>
<dbReference type="eggNOG" id="KOG3656">
    <property type="taxonomic scope" value="Eukaryota"/>
</dbReference>
<sequence length="407" mass="45904">MSNGSNVTYEPIPESPLSTAALTVVTVLHGVIFIIGIIGNATVCVVSFFGASARKIQRTPIKVFLANLSVADLLFLLISVPVALVKMWVPYPWVFGSAMCKLQPMAEYLFYHSSVLTVVVIAVERYQAIFCPLKIKFVQRRKRTAAILCSIWTISLIFSLPFTQMATLVQLPYGDEVLNICEFRADSTASKAFYVTVSVLFFFVPFLVLAVLYVAIWWRLRNAAVKRNGRLQGRRGESKIQSPQNQPREVVILFLSFLICLLPQRSIQLWMLFAPNDDLEGLGEEAIAILIVFLRTAVYVYCTINPALYNLFASQFQLDFQKFRRLGVRRRCASDRLRGNDVEMSCYVYGSCNVACSRSPTDFGRLRNHTIPPARSRHGSEILQTQNTRLLTVRHSTQNGILMETCC</sequence>
<keyword evidence="2 8" id="KW-0812">Transmembrane</keyword>
<protein>
    <recommendedName>
        <fullName evidence="10">G-protein coupled receptors family 1 profile domain-containing protein</fullName>
    </recommendedName>
</protein>
<name>C3XPC1_BRAFL</name>
<evidence type="ECO:0000256" key="4">
    <source>
        <dbReference type="ARBA" id="ARBA00023040"/>
    </source>
</evidence>
<feature type="transmembrane region" description="Helical" evidence="9">
    <location>
        <begin position="250"/>
        <end position="267"/>
    </location>
</feature>
<dbReference type="PROSITE" id="PS50262">
    <property type="entry name" value="G_PROTEIN_RECEP_F1_2"/>
    <property type="match status" value="1"/>
</dbReference>
<dbReference type="Pfam" id="PF00001">
    <property type="entry name" value="7tm_1"/>
    <property type="match status" value="1"/>
</dbReference>
<feature type="transmembrane region" description="Helical" evidence="9">
    <location>
        <begin position="192"/>
        <end position="218"/>
    </location>
</feature>
<dbReference type="Gene3D" id="1.20.1070.10">
    <property type="entry name" value="Rhodopsin 7-helix transmembrane proteins"/>
    <property type="match status" value="1"/>
</dbReference>
<dbReference type="PRINTS" id="PR00237">
    <property type="entry name" value="GPCRRHODOPSN"/>
</dbReference>
<keyword evidence="3 9" id="KW-1133">Transmembrane helix</keyword>
<dbReference type="AlphaFoldDB" id="C3XPC1"/>
<feature type="transmembrane region" description="Helical" evidence="9">
    <location>
        <begin position="144"/>
        <end position="162"/>
    </location>
</feature>
<evidence type="ECO:0000256" key="1">
    <source>
        <dbReference type="ARBA" id="ARBA00004141"/>
    </source>
</evidence>
<evidence type="ECO:0000256" key="9">
    <source>
        <dbReference type="SAM" id="Phobius"/>
    </source>
</evidence>
<keyword evidence="6 8" id="KW-0675">Receptor</keyword>
<feature type="transmembrane region" description="Helical" evidence="9">
    <location>
        <begin position="287"/>
        <end position="312"/>
    </location>
</feature>
<dbReference type="EMBL" id="GG666451">
    <property type="protein sequence ID" value="EEN69792.1"/>
    <property type="molecule type" value="Genomic_DNA"/>
</dbReference>
<evidence type="ECO:0000256" key="7">
    <source>
        <dbReference type="ARBA" id="ARBA00023224"/>
    </source>
</evidence>
<feature type="transmembrane region" description="Helical" evidence="9">
    <location>
        <begin position="63"/>
        <end position="85"/>
    </location>
</feature>
<dbReference type="InParanoid" id="C3XPC1"/>
<dbReference type="PANTHER" id="PTHR24243">
    <property type="entry name" value="G-PROTEIN COUPLED RECEPTOR"/>
    <property type="match status" value="1"/>
</dbReference>
<comment type="subcellular location">
    <subcellularLocation>
        <location evidence="1">Membrane</location>
        <topology evidence="1">Multi-pass membrane protein</topology>
    </subcellularLocation>
</comment>
<evidence type="ECO:0000256" key="2">
    <source>
        <dbReference type="ARBA" id="ARBA00022692"/>
    </source>
</evidence>
<feature type="domain" description="G-protein coupled receptors family 1 profile" evidence="10">
    <location>
        <begin position="39"/>
        <end position="309"/>
    </location>
</feature>
<evidence type="ECO:0000256" key="3">
    <source>
        <dbReference type="ARBA" id="ARBA00022989"/>
    </source>
</evidence>
<accession>C3XPC1</accession>
<evidence type="ECO:0000259" key="10">
    <source>
        <dbReference type="PROSITE" id="PS50262"/>
    </source>
</evidence>
<evidence type="ECO:0000256" key="8">
    <source>
        <dbReference type="RuleBase" id="RU000688"/>
    </source>
</evidence>
<proteinExistence type="inferred from homology"/>
<evidence type="ECO:0000256" key="6">
    <source>
        <dbReference type="ARBA" id="ARBA00023170"/>
    </source>
</evidence>